<evidence type="ECO:0000313" key="2">
    <source>
        <dbReference type="Proteomes" id="UP001211872"/>
    </source>
</evidence>
<keyword evidence="2" id="KW-1185">Reference proteome</keyword>
<sequence>MNDCFLAYGQLLCKLDFPTLRQICEGNGVLARIRSSSHYEREEYLLLTTPKEARISFEQIAECEFLLRGEAESKADLLQVCQLASAALSNAQLRHSLELYDLDDQLFAYLHHNWLP</sequence>
<proteinExistence type="predicted"/>
<dbReference type="EMBL" id="CP115396">
    <property type="protein sequence ID" value="WBO86112.1"/>
    <property type="molecule type" value="Genomic_DNA"/>
</dbReference>
<name>A0ABY7PT76_9BACT</name>
<accession>A0ABY7PT76</accession>
<gene>
    <name evidence="1" type="ORF">O9Z63_07610</name>
</gene>
<protein>
    <submittedName>
        <fullName evidence="1">Uncharacterized protein</fullName>
    </submittedName>
</protein>
<dbReference type="RefSeq" id="WP_270128701.1">
    <property type="nucleotide sequence ID" value="NZ_CP115396.1"/>
</dbReference>
<dbReference type="Proteomes" id="UP001211872">
    <property type="component" value="Chromosome"/>
</dbReference>
<organism evidence="1 2">
    <name type="scientific">Hymenobacter yonginensis</name>
    <dbReference type="NCBI Taxonomy" id="748197"/>
    <lineage>
        <taxon>Bacteria</taxon>
        <taxon>Pseudomonadati</taxon>
        <taxon>Bacteroidota</taxon>
        <taxon>Cytophagia</taxon>
        <taxon>Cytophagales</taxon>
        <taxon>Hymenobacteraceae</taxon>
        <taxon>Hymenobacter</taxon>
    </lineage>
</organism>
<evidence type="ECO:0000313" key="1">
    <source>
        <dbReference type="EMBL" id="WBO86112.1"/>
    </source>
</evidence>
<reference evidence="1 2" key="1">
    <citation type="journal article" date="2011" name="Int. J. Syst. Evol. Microbiol.">
        <title>Hymenobacter yonginensis sp. nov., isolated from a mesotrophic artificial lake.</title>
        <authorList>
            <person name="Joung Y."/>
            <person name="Cho S.H."/>
            <person name="Kim H."/>
            <person name="Kim S.B."/>
            <person name="Joh K."/>
        </authorList>
    </citation>
    <scope>NUCLEOTIDE SEQUENCE [LARGE SCALE GENOMIC DNA]</scope>
    <source>
        <strain evidence="1 2">KCTC 22745</strain>
    </source>
</reference>